<dbReference type="RefSeq" id="WP_004091884.1">
    <property type="nucleotide sequence ID" value="NZ_AFGF01000012.1"/>
</dbReference>
<sequence length="169" mass="19600">MEVLGTALVAIVVSILTCFANNWYNHNKLRADLSTHSKKTYKELITSERIKWVDALREAMADFLSKSHEILVLKFSRLRDEEARKIPFATAYNDLVCYFLKTSYLIQLRLNPKETAFLQDLDEMSQKILSAETVFELSEAQKDIKDFADMCQGLLKAEWERIKEESQPT</sequence>
<gene>
    <name evidence="1" type="ORF">ALO_00990</name>
</gene>
<accession>F7NDU1</accession>
<organism evidence="1 2">
    <name type="scientific">Acetonema longum DSM 6540</name>
    <dbReference type="NCBI Taxonomy" id="1009370"/>
    <lineage>
        <taxon>Bacteria</taxon>
        <taxon>Bacillati</taxon>
        <taxon>Bacillota</taxon>
        <taxon>Negativicutes</taxon>
        <taxon>Acetonemataceae</taxon>
        <taxon>Acetonema</taxon>
    </lineage>
</organism>
<proteinExistence type="predicted"/>
<evidence type="ECO:0000313" key="1">
    <source>
        <dbReference type="EMBL" id="EGO65812.1"/>
    </source>
</evidence>
<name>F7NDU1_9FIRM</name>
<evidence type="ECO:0000313" key="2">
    <source>
        <dbReference type="Proteomes" id="UP000003240"/>
    </source>
</evidence>
<dbReference type="Proteomes" id="UP000003240">
    <property type="component" value="Unassembled WGS sequence"/>
</dbReference>
<dbReference type="AlphaFoldDB" id="F7NDU1"/>
<protein>
    <submittedName>
        <fullName evidence="1">Uncharacterized protein</fullName>
    </submittedName>
</protein>
<comment type="caution">
    <text evidence="1">The sequence shown here is derived from an EMBL/GenBank/DDBJ whole genome shotgun (WGS) entry which is preliminary data.</text>
</comment>
<dbReference type="EMBL" id="AFGF01000012">
    <property type="protein sequence ID" value="EGO65812.1"/>
    <property type="molecule type" value="Genomic_DNA"/>
</dbReference>
<reference evidence="1 2" key="1">
    <citation type="journal article" date="2011" name="EMBO J.">
        <title>Structural diversity of bacterial flagellar motors.</title>
        <authorList>
            <person name="Chen S."/>
            <person name="Beeby M."/>
            <person name="Murphy G.E."/>
            <person name="Leadbetter J.R."/>
            <person name="Hendrixson D.R."/>
            <person name="Briegel A."/>
            <person name="Li Z."/>
            <person name="Shi J."/>
            <person name="Tocheva E.I."/>
            <person name="Muller A."/>
            <person name="Dobro M.J."/>
            <person name="Jensen G.J."/>
        </authorList>
    </citation>
    <scope>NUCLEOTIDE SEQUENCE [LARGE SCALE GENOMIC DNA]</scope>
    <source>
        <strain evidence="1 2">DSM 6540</strain>
    </source>
</reference>
<keyword evidence="2" id="KW-1185">Reference proteome</keyword>
<dbReference type="OrthoDB" id="2972930at2"/>